<protein>
    <submittedName>
        <fullName evidence="2">SPOR domain-containing protein</fullName>
    </submittedName>
</protein>
<organism evidence="2 3">
    <name type="scientific">Noviluteimonas lactosilytica</name>
    <dbReference type="NCBI Taxonomy" id="2888523"/>
    <lineage>
        <taxon>Bacteria</taxon>
        <taxon>Pseudomonadati</taxon>
        <taxon>Pseudomonadota</taxon>
        <taxon>Gammaproteobacteria</taxon>
        <taxon>Lysobacterales</taxon>
        <taxon>Lysobacteraceae</taxon>
        <taxon>Noviluteimonas</taxon>
    </lineage>
</organism>
<dbReference type="RefSeq" id="WP_230526358.1">
    <property type="nucleotide sequence ID" value="NZ_JAJGAK010000001.1"/>
</dbReference>
<proteinExistence type="predicted"/>
<evidence type="ECO:0000313" key="3">
    <source>
        <dbReference type="Proteomes" id="UP001165293"/>
    </source>
</evidence>
<dbReference type="InterPro" id="IPR007730">
    <property type="entry name" value="SPOR-like_dom"/>
</dbReference>
<evidence type="ECO:0000259" key="1">
    <source>
        <dbReference type="PROSITE" id="PS51724"/>
    </source>
</evidence>
<comment type="caution">
    <text evidence="2">The sequence shown here is derived from an EMBL/GenBank/DDBJ whole genome shotgun (WGS) entry which is preliminary data.</text>
</comment>
<dbReference type="Proteomes" id="UP001165293">
    <property type="component" value="Unassembled WGS sequence"/>
</dbReference>
<dbReference type="InterPro" id="IPR036680">
    <property type="entry name" value="SPOR-like_sf"/>
</dbReference>
<name>A0ABS8JGR9_9GAMM</name>
<keyword evidence="3" id="KW-1185">Reference proteome</keyword>
<feature type="domain" description="SPOR" evidence="1">
    <location>
        <begin position="81"/>
        <end position="158"/>
    </location>
</feature>
<dbReference type="SUPFAM" id="SSF110997">
    <property type="entry name" value="Sporulation related repeat"/>
    <property type="match status" value="1"/>
</dbReference>
<gene>
    <name evidence="2" type="ORF">LK996_06780</name>
</gene>
<dbReference type="EMBL" id="JAJGAK010000001">
    <property type="protein sequence ID" value="MCC8362779.1"/>
    <property type="molecule type" value="Genomic_DNA"/>
</dbReference>
<reference evidence="2" key="1">
    <citation type="submission" date="2021-10" db="EMBL/GenBank/DDBJ databases">
        <authorList>
            <person name="Lyu M."/>
            <person name="Wang X."/>
            <person name="Meng X."/>
            <person name="Xu K."/>
        </authorList>
    </citation>
    <scope>NUCLEOTIDE SEQUENCE</scope>
    <source>
        <strain evidence="2">A6</strain>
    </source>
</reference>
<dbReference type="Pfam" id="PF05036">
    <property type="entry name" value="SPOR"/>
    <property type="match status" value="1"/>
</dbReference>
<sequence length="237" mass="24958">MIQRALIVFLVVLNLGIAAWWALREPPKRDDRIELPADVSRLQLLSEVPSRPRSVAAPATAAVPATTTARATIASSVATAAIPADARCVSFGPFDNPALLRRANDVLQPQVVRTRSRNEVSGARGWRVLVPPLASREAAQALADRMTAAGLDDLLVMPTGVDANGVALGRFGSEASAQRREAQVRAAGFSGAKVEPIGNVRTQGWIDVAAASTFDAAVAARDIAAPRTVPLDCATLR</sequence>
<dbReference type="PROSITE" id="PS51724">
    <property type="entry name" value="SPOR"/>
    <property type="match status" value="1"/>
</dbReference>
<accession>A0ABS8JGR9</accession>
<evidence type="ECO:0000313" key="2">
    <source>
        <dbReference type="EMBL" id="MCC8362779.1"/>
    </source>
</evidence>